<keyword evidence="2" id="KW-1185">Reference proteome</keyword>
<name>A0A7W9S3J4_9HYPH</name>
<proteinExistence type="predicted"/>
<evidence type="ECO:0000313" key="2">
    <source>
        <dbReference type="Proteomes" id="UP000533306"/>
    </source>
</evidence>
<evidence type="ECO:0008006" key="3">
    <source>
        <dbReference type="Google" id="ProtNLM"/>
    </source>
</evidence>
<accession>A0A7W9S3J4</accession>
<dbReference type="AlphaFoldDB" id="A0A7W9S3J4"/>
<dbReference type="RefSeq" id="WP_183828463.1">
    <property type="nucleotide sequence ID" value="NZ_JACHEU010000001.1"/>
</dbReference>
<protein>
    <recommendedName>
        <fullName evidence="3">Cytoplasmic protein</fullName>
    </recommendedName>
</protein>
<gene>
    <name evidence="1" type="ORF">HNR59_001643</name>
</gene>
<sequence length="102" mass="11567">MRSLNEQAQAFGQQKRQHARHAGQLAALQILCGIDLGEASVSEGAARTKLLDRIERLLERERLRGLRRHWNYDLNRHIALKQARDQLRGNGKPTSPSHALVV</sequence>
<dbReference type="EMBL" id="JACHEU010000001">
    <property type="protein sequence ID" value="MBB6012298.1"/>
    <property type="molecule type" value="Genomic_DNA"/>
</dbReference>
<reference evidence="1 2" key="1">
    <citation type="submission" date="2020-08" db="EMBL/GenBank/DDBJ databases">
        <title>Genomic Encyclopedia of Type Strains, Phase IV (KMG-IV): sequencing the most valuable type-strain genomes for metagenomic binning, comparative biology and taxonomic classification.</title>
        <authorList>
            <person name="Goeker M."/>
        </authorList>
    </citation>
    <scope>NUCLEOTIDE SEQUENCE [LARGE SCALE GENOMIC DNA]</scope>
    <source>
        <strain evidence="1 2">DSM 11099</strain>
    </source>
</reference>
<organism evidence="1 2">
    <name type="scientific">Aquamicrobium lusatiense</name>
    <dbReference type="NCBI Taxonomy" id="89772"/>
    <lineage>
        <taxon>Bacteria</taxon>
        <taxon>Pseudomonadati</taxon>
        <taxon>Pseudomonadota</taxon>
        <taxon>Alphaproteobacteria</taxon>
        <taxon>Hyphomicrobiales</taxon>
        <taxon>Phyllobacteriaceae</taxon>
        <taxon>Aquamicrobium</taxon>
    </lineage>
</organism>
<dbReference type="Proteomes" id="UP000533306">
    <property type="component" value="Unassembled WGS sequence"/>
</dbReference>
<evidence type="ECO:0000313" key="1">
    <source>
        <dbReference type="EMBL" id="MBB6012298.1"/>
    </source>
</evidence>
<comment type="caution">
    <text evidence="1">The sequence shown here is derived from an EMBL/GenBank/DDBJ whole genome shotgun (WGS) entry which is preliminary data.</text>
</comment>